<name>A0A7S3E6R2_9RHOD</name>
<dbReference type="GO" id="GO:0016787">
    <property type="term" value="F:hydrolase activity"/>
    <property type="evidence" value="ECO:0007669"/>
    <property type="project" value="InterPro"/>
</dbReference>
<sequence length="345" mass="38412">MMGTSFVSSVPLNTGNRALRREGVRRRGGIWCRAEGRSVEGKIQCRFPEVERIVAVGDLHGDLYATMRALRAAGLITPDGNWIGGNTNLVQVGDVLDRGNQEIAILELLWSLKEEARAQGGDVHMTLGNHELLNVALDFKFVSEGGFRDFEDAVFDESTPMSDEVRKKFESLPEHAKQRAVALRPGGDIAVRLADCNLVLQIGRNVFVHGGLTSKHVRAFGSIEALNERVRGWLLGKMPEPRWILRASESPVWMRDYSTYQRLFSASNTCKELKKTLNMMEADRMVVGHTPHEFGANCACRNQVWRIDTGMSFSYSGKPEVLEIKGDDVNVLTEKGSVRAALRTL</sequence>
<dbReference type="InterPro" id="IPR006186">
    <property type="entry name" value="Ser/Thr-sp_prot-phosphatase"/>
</dbReference>
<dbReference type="PRINTS" id="PR00114">
    <property type="entry name" value="STPHPHTASE"/>
</dbReference>
<reference evidence="2" key="1">
    <citation type="submission" date="2021-01" db="EMBL/GenBank/DDBJ databases">
        <authorList>
            <person name="Corre E."/>
            <person name="Pelletier E."/>
            <person name="Niang G."/>
            <person name="Scheremetjew M."/>
            <person name="Finn R."/>
            <person name="Kale V."/>
            <person name="Holt S."/>
            <person name="Cochrane G."/>
            <person name="Meng A."/>
            <person name="Brown T."/>
            <person name="Cohen L."/>
        </authorList>
    </citation>
    <scope>NUCLEOTIDE SEQUENCE</scope>
    <source>
        <strain evidence="2">CCMP 769</strain>
    </source>
</reference>
<dbReference type="SUPFAM" id="SSF56300">
    <property type="entry name" value="Metallo-dependent phosphatases"/>
    <property type="match status" value="1"/>
</dbReference>
<dbReference type="PANTHER" id="PTHR46546:SF4">
    <property type="entry name" value="SHEWANELLA-LIKE PROTEIN PHOSPHATASE 1"/>
    <property type="match status" value="1"/>
</dbReference>
<feature type="domain" description="Calcineurin-like phosphoesterase" evidence="1">
    <location>
        <begin position="52"/>
        <end position="291"/>
    </location>
</feature>
<dbReference type="PANTHER" id="PTHR46546">
    <property type="entry name" value="SHEWANELLA-LIKE PROTEIN PHOSPHATASE 1"/>
    <property type="match status" value="1"/>
</dbReference>
<evidence type="ECO:0000313" key="2">
    <source>
        <dbReference type="EMBL" id="CAE0032081.1"/>
    </source>
</evidence>
<dbReference type="InterPro" id="IPR004843">
    <property type="entry name" value="Calcineurin-like_PHP"/>
</dbReference>
<evidence type="ECO:0000259" key="1">
    <source>
        <dbReference type="Pfam" id="PF00149"/>
    </source>
</evidence>
<dbReference type="Gene3D" id="3.60.21.10">
    <property type="match status" value="1"/>
</dbReference>
<proteinExistence type="predicted"/>
<protein>
    <recommendedName>
        <fullName evidence="1">Calcineurin-like phosphoesterase domain-containing protein</fullName>
    </recommendedName>
</protein>
<dbReference type="AlphaFoldDB" id="A0A7S3E6R2"/>
<dbReference type="Pfam" id="PF00149">
    <property type="entry name" value="Metallophos"/>
    <property type="match status" value="1"/>
</dbReference>
<accession>A0A7S3E6R2</accession>
<dbReference type="InterPro" id="IPR029052">
    <property type="entry name" value="Metallo-depent_PP-like"/>
</dbReference>
<organism evidence="2">
    <name type="scientific">Rhodosorus marinus</name>
    <dbReference type="NCBI Taxonomy" id="101924"/>
    <lineage>
        <taxon>Eukaryota</taxon>
        <taxon>Rhodophyta</taxon>
        <taxon>Stylonematophyceae</taxon>
        <taxon>Stylonematales</taxon>
        <taxon>Stylonemataceae</taxon>
        <taxon>Rhodosorus</taxon>
    </lineage>
</organism>
<dbReference type="EMBL" id="HBHW01000030">
    <property type="protein sequence ID" value="CAE0032081.1"/>
    <property type="molecule type" value="Transcribed_RNA"/>
</dbReference>
<gene>
    <name evidence="2" type="ORF">RMAR00112_LOCUS19</name>
</gene>